<organism evidence="2">
    <name type="scientific">mine drainage metagenome</name>
    <dbReference type="NCBI Taxonomy" id="410659"/>
    <lineage>
        <taxon>unclassified sequences</taxon>
        <taxon>metagenomes</taxon>
        <taxon>ecological metagenomes</taxon>
    </lineage>
</organism>
<evidence type="ECO:0000313" key="2">
    <source>
        <dbReference type="EMBL" id="OIQ67117.1"/>
    </source>
</evidence>
<comment type="caution">
    <text evidence="2">The sequence shown here is derived from an EMBL/GenBank/DDBJ whole genome shotgun (WGS) entry which is preliminary data.</text>
</comment>
<evidence type="ECO:0000256" key="1">
    <source>
        <dbReference type="SAM" id="MobiDB-lite"/>
    </source>
</evidence>
<accession>A0A1J5PU93</accession>
<feature type="region of interest" description="Disordered" evidence="1">
    <location>
        <begin position="203"/>
        <end position="297"/>
    </location>
</feature>
<proteinExistence type="predicted"/>
<name>A0A1J5PU93_9ZZZZ</name>
<reference evidence="2" key="1">
    <citation type="submission" date="2016-10" db="EMBL/GenBank/DDBJ databases">
        <title>Sequence of Gallionella enrichment culture.</title>
        <authorList>
            <person name="Poehlein A."/>
            <person name="Muehling M."/>
            <person name="Daniel R."/>
        </authorList>
    </citation>
    <scope>NUCLEOTIDE SEQUENCE</scope>
</reference>
<dbReference type="AlphaFoldDB" id="A0A1J5PU93"/>
<gene>
    <name evidence="2" type="ORF">GALL_513070</name>
</gene>
<sequence length="297" mass="32265">MNAFDLGDVDVLAAPPCEIVGLGQVQIALDLPQRTAPVVPLLHKNGSTDVVVHQLDGARDVHARSERVEGHGVIMCDAEDHRAVQPAPAQRRPGRAAIGVIGAICQPGLQAVDLLLHQAIVGIGAGQCFRGDAGAVQRNQILVVIDAPGVEAECDRSAQSVDEDQRGPGDRVVVRVCEPGGERIVHLRVERVLERKQRLVDRLDPRRNQAAKERRPVASTGGVDNGRFGQPHAGQRRQVAADEVEDRQSAPGSQTRPERRHGRIGPHLRCRRGIGRKQVVRRDKRPRVGALRQRPSA</sequence>
<feature type="compositionally biased region" description="Basic residues" evidence="1">
    <location>
        <begin position="258"/>
        <end position="287"/>
    </location>
</feature>
<protein>
    <submittedName>
        <fullName evidence="2">Uncharacterized protein</fullName>
    </submittedName>
</protein>
<feature type="compositionally biased region" description="Basic and acidic residues" evidence="1">
    <location>
        <begin position="203"/>
        <end position="216"/>
    </location>
</feature>
<dbReference type="EMBL" id="MLJW01006138">
    <property type="protein sequence ID" value="OIQ67117.1"/>
    <property type="molecule type" value="Genomic_DNA"/>
</dbReference>